<organism evidence="5 6">
    <name type="scientific">Clostridium intestinale DSM 6191</name>
    <dbReference type="NCBI Taxonomy" id="1121320"/>
    <lineage>
        <taxon>Bacteria</taxon>
        <taxon>Bacillati</taxon>
        <taxon>Bacillota</taxon>
        <taxon>Clostridia</taxon>
        <taxon>Eubacteriales</taxon>
        <taxon>Clostridiaceae</taxon>
        <taxon>Clostridium</taxon>
    </lineage>
</organism>
<dbReference type="InterPro" id="IPR001482">
    <property type="entry name" value="T2SS/T4SS_dom"/>
</dbReference>
<dbReference type="GO" id="GO:0016887">
    <property type="term" value="F:ATP hydrolysis activity"/>
    <property type="evidence" value="ECO:0007669"/>
    <property type="project" value="TreeGrafter"/>
</dbReference>
<dbReference type="Pfam" id="PF00437">
    <property type="entry name" value="T2SSE"/>
    <property type="match status" value="1"/>
</dbReference>
<dbReference type="Gene3D" id="3.40.50.300">
    <property type="entry name" value="P-loop containing nucleotide triphosphate hydrolases"/>
    <property type="match status" value="1"/>
</dbReference>
<reference evidence="5 6" key="1">
    <citation type="submission" date="2016-11" db="EMBL/GenBank/DDBJ databases">
        <authorList>
            <person name="Jaros S."/>
            <person name="Januszkiewicz K."/>
            <person name="Wedrychowicz H."/>
        </authorList>
    </citation>
    <scope>NUCLEOTIDE SEQUENCE [LARGE SCALE GENOMIC DNA]</scope>
    <source>
        <strain evidence="5 6">DSM 6191</strain>
    </source>
</reference>
<dbReference type="InterPro" id="IPR037257">
    <property type="entry name" value="T2SS_E_N_sf"/>
</dbReference>
<dbReference type="CDD" id="cd01129">
    <property type="entry name" value="PulE-GspE-like"/>
    <property type="match status" value="1"/>
</dbReference>
<gene>
    <name evidence="5" type="ORF">SAMN02745941_04553</name>
</gene>
<name>A0A1M6F0Y1_9CLOT</name>
<feature type="domain" description="Bacterial type II secretion system protein E" evidence="4">
    <location>
        <begin position="378"/>
        <end position="392"/>
    </location>
</feature>
<keyword evidence="3" id="KW-0067">ATP-binding</keyword>
<dbReference type="SUPFAM" id="SSF160246">
    <property type="entry name" value="EspE N-terminal domain-like"/>
    <property type="match status" value="1"/>
</dbReference>
<sequence>MSEKKKRLGDLLIDSGKLNEADLAMALKLQATTGKRLGQILVEKRLVTEDDILTILEMQMAIPRIHLDFTPIEENAVYRISEALAKKHTIIPIKIRGNKITLVTSDPFNILAIEDVKIATGLDTELVMDSSESINEAIKRYYSRQVAERTAKNLADREAREKKEEVNVDFDEVKDAPAVKLVDTIIENAVRMKASDIHIEPLENGVRVRCRVDGNLQKVLDIPKETQGSLITRIKIVANLNIAEKRVPQDGRIITKIDNKEVDLRVSVLPTIHGEKVVIRILSRSSFLVKKEELGLSSYNMKLLSSIMDKPYGIILATGPTGSGKSTTLYTLLNELNTLDKNIITVEDPVEYVMEGISQVNVNTKAGLTFASGLRSILRQDPDIVMVGEIRDNETAEIAIRAAITGHIVLSTIHTNDAPSTIARLEDMNIEPYLISTSITGIIAQRLVRKVCPHCFEEYEASEYEKEMLEINKNEKLSLVRAKGCPLCQNIGYKGRIGIYEIMEIKRELREAVNNKKNTDELRDIAIKNGMKTLKMACTEHVLDKITTVEELLRVTFLKE</sequence>
<evidence type="ECO:0000256" key="3">
    <source>
        <dbReference type="ARBA" id="ARBA00022840"/>
    </source>
</evidence>
<dbReference type="GO" id="GO:0005524">
    <property type="term" value="F:ATP binding"/>
    <property type="evidence" value="ECO:0007669"/>
    <property type="project" value="UniProtKB-KW"/>
</dbReference>
<dbReference type="PANTHER" id="PTHR30258">
    <property type="entry name" value="TYPE II SECRETION SYSTEM PROTEIN GSPE-RELATED"/>
    <property type="match status" value="1"/>
</dbReference>
<accession>A0A1M6F0Y1</accession>
<dbReference type="InterPro" id="IPR007831">
    <property type="entry name" value="T2SS_GspE_N"/>
</dbReference>
<dbReference type="AlphaFoldDB" id="A0A1M6F0Y1"/>
<comment type="similarity">
    <text evidence="1">Belongs to the GSP E family.</text>
</comment>
<dbReference type="GO" id="GO:0005886">
    <property type="term" value="C:plasma membrane"/>
    <property type="evidence" value="ECO:0007669"/>
    <property type="project" value="TreeGrafter"/>
</dbReference>
<evidence type="ECO:0000256" key="1">
    <source>
        <dbReference type="ARBA" id="ARBA00006611"/>
    </source>
</evidence>
<keyword evidence="2" id="KW-0547">Nucleotide-binding</keyword>
<dbReference type="PROSITE" id="PS00662">
    <property type="entry name" value="T2SP_E"/>
    <property type="match status" value="1"/>
</dbReference>
<dbReference type="PANTHER" id="PTHR30258:SF1">
    <property type="entry name" value="PROTEIN TRANSPORT PROTEIN HOFB HOMOLOG"/>
    <property type="match status" value="1"/>
</dbReference>
<evidence type="ECO:0000259" key="4">
    <source>
        <dbReference type="PROSITE" id="PS00662"/>
    </source>
</evidence>
<dbReference type="FunFam" id="3.40.50.300:FF:000398">
    <property type="entry name" value="Type IV pilus assembly ATPase PilB"/>
    <property type="match status" value="1"/>
</dbReference>
<dbReference type="SUPFAM" id="SSF52540">
    <property type="entry name" value="P-loop containing nucleoside triphosphate hydrolases"/>
    <property type="match status" value="1"/>
</dbReference>
<dbReference type="EMBL" id="FQXU01000025">
    <property type="protein sequence ID" value="SHI91394.1"/>
    <property type="molecule type" value="Genomic_DNA"/>
</dbReference>
<dbReference type="Gene3D" id="3.30.450.90">
    <property type="match status" value="1"/>
</dbReference>
<evidence type="ECO:0000313" key="6">
    <source>
        <dbReference type="Proteomes" id="UP000184241"/>
    </source>
</evidence>
<dbReference type="Gene3D" id="3.30.300.160">
    <property type="entry name" value="Type II secretion system, protein E, N-terminal domain"/>
    <property type="match status" value="1"/>
</dbReference>
<dbReference type="Proteomes" id="UP000184241">
    <property type="component" value="Unassembled WGS sequence"/>
</dbReference>
<evidence type="ECO:0000256" key="2">
    <source>
        <dbReference type="ARBA" id="ARBA00022741"/>
    </source>
</evidence>
<dbReference type="RefSeq" id="WP_073022814.1">
    <property type="nucleotide sequence ID" value="NZ_FQXU01000025.1"/>
</dbReference>
<evidence type="ECO:0000313" key="5">
    <source>
        <dbReference type="EMBL" id="SHI91394.1"/>
    </source>
</evidence>
<dbReference type="InterPro" id="IPR027417">
    <property type="entry name" value="P-loop_NTPase"/>
</dbReference>
<dbReference type="FunFam" id="3.30.450.90:FF:000001">
    <property type="entry name" value="Type II secretion system ATPase GspE"/>
    <property type="match status" value="1"/>
</dbReference>
<dbReference type="Pfam" id="PF05157">
    <property type="entry name" value="MshEN"/>
    <property type="match status" value="1"/>
</dbReference>
<protein>
    <submittedName>
        <fullName evidence="5">Type IV pilus assembly protein PilB</fullName>
    </submittedName>
</protein>
<proteinExistence type="inferred from homology"/>